<dbReference type="Pfam" id="PF00535">
    <property type="entry name" value="Glycos_transf_2"/>
    <property type="match status" value="1"/>
</dbReference>
<gene>
    <name evidence="2" type="ORF">VSX56_18625</name>
</gene>
<dbReference type="InterPro" id="IPR001173">
    <property type="entry name" value="Glyco_trans_2-like"/>
</dbReference>
<dbReference type="InterPro" id="IPR029044">
    <property type="entry name" value="Nucleotide-diphossugar_trans"/>
</dbReference>
<proteinExistence type="predicted"/>
<evidence type="ECO:0000313" key="2">
    <source>
        <dbReference type="EMBL" id="MER5173777.1"/>
    </source>
</evidence>
<dbReference type="GO" id="GO:0016757">
    <property type="term" value="F:glycosyltransferase activity"/>
    <property type="evidence" value="ECO:0007669"/>
    <property type="project" value="UniProtKB-KW"/>
</dbReference>
<keyword evidence="2" id="KW-0328">Glycosyltransferase</keyword>
<dbReference type="PANTHER" id="PTHR22916">
    <property type="entry name" value="GLYCOSYLTRANSFERASE"/>
    <property type="match status" value="1"/>
</dbReference>
<dbReference type="CDD" id="cd00761">
    <property type="entry name" value="Glyco_tranf_GTA_type"/>
    <property type="match status" value="1"/>
</dbReference>
<evidence type="ECO:0000313" key="3">
    <source>
        <dbReference type="Proteomes" id="UP001438953"/>
    </source>
</evidence>
<name>A0ABV1SLI3_9RHOB</name>
<reference evidence="2 3" key="2">
    <citation type="submission" date="2024-06" db="EMBL/GenBank/DDBJ databases">
        <title>Thioclava kandeliae sp. nov. from a rhizosphere soil sample of Kandelia candel in a mangrove.</title>
        <authorList>
            <person name="Mu T."/>
        </authorList>
    </citation>
    <scope>NUCLEOTIDE SEQUENCE [LARGE SCALE GENOMIC DNA]</scope>
    <source>
        <strain evidence="2 3">CPCC 100088</strain>
    </source>
</reference>
<comment type="caution">
    <text evidence="2">The sequence shown here is derived from an EMBL/GenBank/DDBJ whole genome shotgun (WGS) entry which is preliminary data.</text>
</comment>
<dbReference type="RefSeq" id="WP_350939089.1">
    <property type="nucleotide sequence ID" value="NZ_JAYWLC010000029.1"/>
</dbReference>
<accession>A0ABV1SLI3</accession>
<reference evidence="2 3" key="1">
    <citation type="submission" date="2024-01" db="EMBL/GenBank/DDBJ databases">
        <authorList>
            <person name="Deng Y."/>
            <person name="Su J."/>
        </authorList>
    </citation>
    <scope>NUCLEOTIDE SEQUENCE [LARGE SCALE GENOMIC DNA]</scope>
    <source>
        <strain evidence="2 3">CPCC 100088</strain>
    </source>
</reference>
<dbReference type="Gene3D" id="3.90.550.10">
    <property type="entry name" value="Spore Coat Polysaccharide Biosynthesis Protein SpsA, Chain A"/>
    <property type="match status" value="1"/>
</dbReference>
<evidence type="ECO:0000259" key="1">
    <source>
        <dbReference type="Pfam" id="PF00535"/>
    </source>
</evidence>
<dbReference type="EC" id="2.4.-.-" evidence="2"/>
<dbReference type="Proteomes" id="UP001438953">
    <property type="component" value="Unassembled WGS sequence"/>
</dbReference>
<dbReference type="SUPFAM" id="SSF53448">
    <property type="entry name" value="Nucleotide-diphospho-sugar transferases"/>
    <property type="match status" value="1"/>
</dbReference>
<sequence length="332" mass="37405">MDDSSLMITKDQPDISVIMPARNAALTIVSALRSILNQGRLLEVIVIDDGSRDNTAELVESLNDSRVRVILGPCSGISAALNTGFAAARGRYIARCDSDDFFTPSRLERQAAFLDAHPEFVAVEGGYFTVDSHNRVLAELVCGGEPREVTDLLRAGKVQSHLCTWLIRYDAIVTSGGAREWFQTAEDIDLQFRLSCLGRVWHMPEPMYRYRLHEGSITHGQKTARLGFFDKMAIEFLNERRRNGRDSLDLGEFPSIPDFSQEHEDNSKNNFLLNQILGHMTSQSWRDYDNGLYAQALGRMVKVVCRAPLRPAGWRGLAVMCIKRIQAFTRRH</sequence>
<dbReference type="PANTHER" id="PTHR22916:SF3">
    <property type="entry name" value="UDP-GLCNAC:BETAGAL BETA-1,3-N-ACETYLGLUCOSAMINYLTRANSFERASE-LIKE PROTEIN 1"/>
    <property type="match status" value="1"/>
</dbReference>
<keyword evidence="2" id="KW-0808">Transferase</keyword>
<protein>
    <submittedName>
        <fullName evidence="2">Glycosyltransferase</fullName>
        <ecNumber evidence="2">2.4.-.-</ecNumber>
    </submittedName>
</protein>
<feature type="domain" description="Glycosyltransferase 2-like" evidence="1">
    <location>
        <begin position="16"/>
        <end position="141"/>
    </location>
</feature>
<organism evidence="2 3">
    <name type="scientific">Thioclava kandeliae</name>
    <dbReference type="NCBI Taxonomy" id="3070818"/>
    <lineage>
        <taxon>Bacteria</taxon>
        <taxon>Pseudomonadati</taxon>
        <taxon>Pseudomonadota</taxon>
        <taxon>Alphaproteobacteria</taxon>
        <taxon>Rhodobacterales</taxon>
        <taxon>Paracoccaceae</taxon>
        <taxon>Thioclava</taxon>
    </lineage>
</organism>
<keyword evidence="3" id="KW-1185">Reference proteome</keyword>
<dbReference type="EMBL" id="JAYWLC010000029">
    <property type="protein sequence ID" value="MER5173777.1"/>
    <property type="molecule type" value="Genomic_DNA"/>
</dbReference>